<evidence type="ECO:0000256" key="3">
    <source>
        <dbReference type="SAM" id="MobiDB-lite"/>
    </source>
</evidence>
<feature type="region of interest" description="Disordered" evidence="3">
    <location>
        <begin position="100"/>
        <end position="186"/>
    </location>
</feature>
<accession>A0A3B0KTE5</accession>
<dbReference type="OMA" id="ITDQEAG"/>
<dbReference type="PROSITE" id="PS51375">
    <property type="entry name" value="PPR"/>
    <property type="match status" value="3"/>
</dbReference>
<dbReference type="NCBIfam" id="TIGR00756">
    <property type="entry name" value="PPR"/>
    <property type="match status" value="2"/>
</dbReference>
<feature type="region of interest" description="Disordered" evidence="3">
    <location>
        <begin position="408"/>
        <end position="428"/>
    </location>
</feature>
<feature type="repeat" description="PPR" evidence="2">
    <location>
        <begin position="228"/>
        <end position="262"/>
    </location>
</feature>
<dbReference type="GO" id="GO:0005759">
    <property type="term" value="C:mitochondrial matrix"/>
    <property type="evidence" value="ECO:0007669"/>
    <property type="project" value="TreeGrafter"/>
</dbReference>
<keyword evidence="1" id="KW-0677">Repeat</keyword>
<dbReference type="FunFam" id="1.25.40.10:FF:000761">
    <property type="entry name" value="pentatricopeptide repeat-containing protein 1, mitochondrial"/>
    <property type="match status" value="1"/>
</dbReference>
<reference evidence="6" key="1">
    <citation type="submission" date="2018-01" db="EMBL/GenBank/DDBJ databases">
        <authorList>
            <person name="Alioto T."/>
            <person name="Alioto T."/>
        </authorList>
    </citation>
    <scope>NUCLEOTIDE SEQUENCE [LARGE SCALE GENOMIC DNA]</scope>
</reference>
<organism evidence="5 6">
    <name type="scientific">Drosophila guanche</name>
    <name type="common">Fruit fly</name>
    <dbReference type="NCBI Taxonomy" id="7266"/>
    <lineage>
        <taxon>Eukaryota</taxon>
        <taxon>Metazoa</taxon>
        <taxon>Ecdysozoa</taxon>
        <taxon>Arthropoda</taxon>
        <taxon>Hexapoda</taxon>
        <taxon>Insecta</taxon>
        <taxon>Pterygota</taxon>
        <taxon>Neoptera</taxon>
        <taxon>Endopterygota</taxon>
        <taxon>Diptera</taxon>
        <taxon>Brachycera</taxon>
        <taxon>Muscomorpha</taxon>
        <taxon>Ephydroidea</taxon>
        <taxon>Drosophilidae</taxon>
        <taxon>Drosophila</taxon>
        <taxon>Sophophora</taxon>
    </lineage>
</organism>
<dbReference type="Gene3D" id="1.25.40.10">
    <property type="entry name" value="Tetratricopeptide repeat domain"/>
    <property type="match status" value="3"/>
</dbReference>
<dbReference type="PANTHER" id="PTHR24014:SF6">
    <property type="entry name" value="PENTATRICOPEPTIDE REPEAT-CONTAINING PROTEIN 1, MITOCHONDRIAL"/>
    <property type="match status" value="1"/>
</dbReference>
<dbReference type="InterPro" id="IPR002885">
    <property type="entry name" value="PPR_rpt"/>
</dbReference>
<dbReference type="Pfam" id="PF17177">
    <property type="entry name" value="PPR_long"/>
    <property type="match status" value="1"/>
</dbReference>
<gene>
    <name evidence="5" type="ORF">DGUA_6G009506</name>
</gene>
<proteinExistence type="predicted"/>
<feature type="compositionally biased region" description="Basic and acidic residues" evidence="3">
    <location>
        <begin position="102"/>
        <end position="138"/>
    </location>
</feature>
<dbReference type="Proteomes" id="UP000268350">
    <property type="component" value="Unassembled WGS sequence"/>
</dbReference>
<dbReference type="PANTHER" id="PTHR24014">
    <property type="entry name" value="2-OXOGLUTARATE AND IRON-DEPENDENT OXYGENASE DOMAIN-CONTAINING PROTEIN 2"/>
    <property type="match status" value="1"/>
</dbReference>
<dbReference type="Pfam" id="PF13812">
    <property type="entry name" value="PPR_3"/>
    <property type="match status" value="1"/>
</dbReference>
<evidence type="ECO:0000256" key="2">
    <source>
        <dbReference type="PROSITE-ProRule" id="PRU00708"/>
    </source>
</evidence>
<dbReference type="FunFam" id="1.25.40.10:FF:001547">
    <property type="entry name" value="Pentatricopeptide repeat-containing protein 1, mitochondrial-like Protein"/>
    <property type="match status" value="1"/>
</dbReference>
<dbReference type="GO" id="GO:0042780">
    <property type="term" value="P:tRNA 3'-end processing"/>
    <property type="evidence" value="ECO:0007669"/>
    <property type="project" value="TreeGrafter"/>
</dbReference>
<evidence type="ECO:0000313" key="6">
    <source>
        <dbReference type="Proteomes" id="UP000268350"/>
    </source>
</evidence>
<feature type="repeat" description="PPR" evidence="2">
    <location>
        <begin position="302"/>
        <end position="336"/>
    </location>
</feature>
<evidence type="ECO:0000313" key="5">
    <source>
        <dbReference type="EMBL" id="SPP87168.1"/>
    </source>
</evidence>
<dbReference type="InterPro" id="IPR011990">
    <property type="entry name" value="TPR-like_helical_dom_sf"/>
</dbReference>
<dbReference type="EMBL" id="OUUW01000012">
    <property type="protein sequence ID" value="SPP87168.1"/>
    <property type="molecule type" value="Genomic_DNA"/>
</dbReference>
<name>A0A3B0KTE5_DROGU</name>
<dbReference type="AlphaFoldDB" id="A0A3B0KTE5"/>
<dbReference type="OrthoDB" id="185373at2759"/>
<evidence type="ECO:0000256" key="1">
    <source>
        <dbReference type="ARBA" id="ARBA00022737"/>
    </source>
</evidence>
<protein>
    <submittedName>
        <fullName evidence="5">Blast:Pentatricopeptide repeat-containing protein 1, mitochondrial</fullName>
    </submittedName>
</protein>
<feature type="repeat" description="PPR" evidence="2">
    <location>
        <begin position="337"/>
        <end position="373"/>
    </location>
</feature>
<dbReference type="GO" id="GO:0000049">
    <property type="term" value="F:tRNA binding"/>
    <property type="evidence" value="ECO:0007669"/>
    <property type="project" value="TreeGrafter"/>
</dbReference>
<dbReference type="FunFam" id="1.25.40.10:FF:001555">
    <property type="entry name" value="GD13877"/>
    <property type="match status" value="1"/>
</dbReference>
<sequence length="749" mass="85497">MLCLHVNGKLDQVATPHSAAVSVFTPQRHTRLKSLINYIKITETMALRLLSQALASHMRHLQLNTARRSVNSYNSRLQLVPLATWNRQLHVRITDQEAGLQAKREANRHSNPFQDEKYKEADVEATRQHKKIQSVEKRKERKEKKPKKVLEHGDPDTFGDAKFSASQTEDPGDVEEEEYISKPTRHSKKLQAKEYAHLIKEHLNANRLNDAIAVLEQRMLREDRVKPEKYIYNLLISGCAKAGYTRKAFSLYTKMRQRGLPVSGGTYTSLFNACANAPTISDGLAKAQILRENMLEKGYEPNAKNYNAMIKAYGRCGDVDTAYLLADEMVERKLDMNAETFNFLLQACASKPEHGFRHALLTWHKMLRAGISPDYYSFNAMLRCARDCGFGTLESMREVLEQIAPAATQQEAAEQLEEGQKEDLPMETSSAKSLADHIEVATTASELELPNLLLPRPHLGSLVALEEVTRPHERFLLLGGITGFLEHMKQHKITPDIQTFTTMLEVIPPTNAAEKQILTFVRKIGLKADIDFFNILIKKRSMRYDYESAREVLSMVRTAGLHPDIVTYGVLALGCRTQEEARELLQQMQEAGIKMNMPILGAMLRQGCEQKSFGYINEIMQLSLEEGIKPNEHFLRHLHRFHIGCARAIDARHPSTKAPNFKKGHSKFCDKYRLYYEEQGLTGLKLEDAIAKIKARPYAKYKESAVEGLEPLKHEQVKRKTKLRKYIKKIKIDELQDDPPREETLKRIE</sequence>
<evidence type="ECO:0000259" key="4">
    <source>
        <dbReference type="Pfam" id="PF17177"/>
    </source>
</evidence>
<dbReference type="STRING" id="7266.A0A3B0KTE5"/>
<feature type="domain" description="PROP1-like PPR" evidence="4">
    <location>
        <begin position="232"/>
        <end position="405"/>
    </location>
</feature>
<keyword evidence="6" id="KW-1185">Reference proteome</keyword>
<dbReference type="InterPro" id="IPR033443">
    <property type="entry name" value="PROP1-like_PPR_dom"/>
</dbReference>